<sequence>MDNTTIRLLDRIDMNTADLKEAPAVTRLHPNGHGPLSEQPLSATDREIIAHLQEDGRRPFVAIARELDISERTVRNRVHQLLEQNVIQIVALTDPASLGYQAGALVGITLDLSSPVSDVAESLIGLADVDYVVTTTGRFSLFVEIICSDMARMQYVLNHEVAVLKGVKGIEVFPYYSVFYQRAQFFGRAPAAQSQGVLSKEMDDVDRKIVHELSFDGRAPLKNIANALDISESQVRGRLNALLESGLLNIMAITSPMNLENRALAWVAVTVRPGVRVKDVADRLRGFEKVSYITICAGRFDLFVEVVCESRIALFDLIDDKLRMVEGIERIESFPYIDLLYKRLGPGRS</sequence>
<dbReference type="RefSeq" id="WP_054572131.1">
    <property type="nucleotide sequence ID" value="NZ_BKWG01000023.1"/>
</dbReference>
<dbReference type="GO" id="GO:0043200">
    <property type="term" value="P:response to amino acid"/>
    <property type="evidence" value="ECO:0007669"/>
    <property type="project" value="TreeGrafter"/>
</dbReference>
<dbReference type="InterPro" id="IPR036388">
    <property type="entry name" value="WH-like_DNA-bd_sf"/>
</dbReference>
<comment type="caution">
    <text evidence="2">The sequence shown here is derived from an EMBL/GenBank/DDBJ whole genome shotgun (WGS) entry which is preliminary data.</text>
</comment>
<evidence type="ECO:0000313" key="2">
    <source>
        <dbReference type="EMBL" id="KPM67815.1"/>
    </source>
</evidence>
<dbReference type="GO" id="GO:0043565">
    <property type="term" value="F:sequence-specific DNA binding"/>
    <property type="evidence" value="ECO:0007669"/>
    <property type="project" value="InterPro"/>
</dbReference>
<dbReference type="Pfam" id="PF13404">
    <property type="entry name" value="HTH_AsnC-type"/>
    <property type="match status" value="2"/>
</dbReference>
<dbReference type="InterPro" id="IPR019888">
    <property type="entry name" value="Tscrpt_reg_AsnC-like"/>
</dbReference>
<evidence type="ECO:0000259" key="1">
    <source>
        <dbReference type="PROSITE" id="PS50956"/>
    </source>
</evidence>
<dbReference type="Pfam" id="PF01037">
    <property type="entry name" value="AsnC_trans_reg"/>
    <property type="match status" value="2"/>
</dbReference>
<gene>
    <name evidence="2" type="ORF">HB13667_04050</name>
</gene>
<dbReference type="PROSITE" id="PS50956">
    <property type="entry name" value="HTH_ASNC_2"/>
    <property type="match status" value="2"/>
</dbReference>
<reference evidence="2 3" key="1">
    <citation type="submission" date="2015-10" db="EMBL/GenBank/DDBJ databases">
        <title>Pseudomonas putida clinical strains.</title>
        <authorList>
            <person name="Molina L."/>
            <person name="Udaondo Z."/>
        </authorList>
    </citation>
    <scope>NUCLEOTIDE SEQUENCE [LARGE SCALE GENOMIC DNA]</scope>
    <source>
        <strain evidence="2 3">HB13667</strain>
    </source>
</reference>
<dbReference type="InterPro" id="IPR036390">
    <property type="entry name" value="WH_DNA-bd_sf"/>
</dbReference>
<dbReference type="AlphaFoldDB" id="A0A0P7DBK0"/>
<dbReference type="Proteomes" id="UP000050437">
    <property type="component" value="Unassembled WGS sequence"/>
</dbReference>
<dbReference type="SMART" id="SM00344">
    <property type="entry name" value="HTH_ASNC"/>
    <property type="match status" value="2"/>
</dbReference>
<dbReference type="GO" id="GO:0005829">
    <property type="term" value="C:cytosol"/>
    <property type="evidence" value="ECO:0007669"/>
    <property type="project" value="TreeGrafter"/>
</dbReference>
<dbReference type="InterPro" id="IPR011008">
    <property type="entry name" value="Dimeric_a/b-barrel"/>
</dbReference>
<dbReference type="Gene3D" id="1.10.10.10">
    <property type="entry name" value="Winged helix-like DNA-binding domain superfamily/Winged helix DNA-binding domain"/>
    <property type="match status" value="2"/>
</dbReference>
<feature type="domain" description="HTH asnC-type" evidence="1">
    <location>
        <begin position="41"/>
        <end position="101"/>
    </location>
</feature>
<dbReference type="SUPFAM" id="SSF54909">
    <property type="entry name" value="Dimeric alpha+beta barrel"/>
    <property type="match status" value="2"/>
</dbReference>
<proteinExistence type="predicted"/>
<accession>A0A0P7DBK0</accession>
<protein>
    <recommendedName>
        <fullName evidence="1">HTH asnC-type domain-containing protein</fullName>
    </recommendedName>
</protein>
<dbReference type="PRINTS" id="PR00033">
    <property type="entry name" value="HTHASNC"/>
</dbReference>
<dbReference type="SUPFAM" id="SSF46785">
    <property type="entry name" value="Winged helix' DNA-binding domain"/>
    <property type="match status" value="2"/>
</dbReference>
<dbReference type="Gene3D" id="3.30.70.920">
    <property type="match status" value="2"/>
</dbReference>
<evidence type="ECO:0000313" key="3">
    <source>
        <dbReference type="Proteomes" id="UP000050437"/>
    </source>
</evidence>
<dbReference type="InterPro" id="IPR000485">
    <property type="entry name" value="AsnC-type_HTH_dom"/>
</dbReference>
<dbReference type="EMBL" id="LKKS01000026">
    <property type="protein sequence ID" value="KPM67815.1"/>
    <property type="molecule type" value="Genomic_DNA"/>
</dbReference>
<dbReference type="PANTHER" id="PTHR30154:SF34">
    <property type="entry name" value="TRANSCRIPTIONAL REGULATOR AZLB"/>
    <property type="match status" value="1"/>
</dbReference>
<organism evidence="2 3">
    <name type="scientific">Pseudomonas putida</name>
    <name type="common">Arthrobacter siderocapsulatus</name>
    <dbReference type="NCBI Taxonomy" id="303"/>
    <lineage>
        <taxon>Bacteria</taxon>
        <taxon>Pseudomonadati</taxon>
        <taxon>Pseudomonadota</taxon>
        <taxon>Gammaproteobacteria</taxon>
        <taxon>Pseudomonadales</taxon>
        <taxon>Pseudomonadaceae</taxon>
        <taxon>Pseudomonas</taxon>
    </lineage>
</organism>
<dbReference type="PANTHER" id="PTHR30154">
    <property type="entry name" value="LEUCINE-RESPONSIVE REGULATORY PROTEIN"/>
    <property type="match status" value="1"/>
</dbReference>
<dbReference type="InterPro" id="IPR019887">
    <property type="entry name" value="Tscrpt_reg_AsnC/Lrp_C"/>
</dbReference>
<name>A0A0P7DBK0_PSEPU</name>
<feature type="domain" description="HTH asnC-type" evidence="1">
    <location>
        <begin position="202"/>
        <end position="276"/>
    </location>
</feature>